<dbReference type="InterPro" id="IPR006314">
    <property type="entry name" value="Dyp_peroxidase"/>
</dbReference>
<keyword evidence="4" id="KW-0560">Oxidoreductase</keyword>
<dbReference type="InterPro" id="IPR011008">
    <property type="entry name" value="Dimeric_a/b-barrel"/>
</dbReference>
<feature type="region of interest" description="Disordered" evidence="6">
    <location>
        <begin position="76"/>
        <end position="112"/>
    </location>
</feature>
<keyword evidence="8" id="KW-1185">Reference proteome</keyword>
<evidence type="ECO:0000256" key="4">
    <source>
        <dbReference type="ARBA" id="ARBA00023002"/>
    </source>
</evidence>
<evidence type="ECO:0000256" key="2">
    <source>
        <dbReference type="ARBA" id="ARBA00022559"/>
    </source>
</evidence>
<dbReference type="Proteomes" id="UP001221757">
    <property type="component" value="Unassembled WGS sequence"/>
</dbReference>
<evidence type="ECO:0000313" key="8">
    <source>
        <dbReference type="Proteomes" id="UP001221757"/>
    </source>
</evidence>
<evidence type="ECO:0000256" key="5">
    <source>
        <dbReference type="ARBA" id="ARBA00023004"/>
    </source>
</evidence>
<evidence type="ECO:0000256" key="3">
    <source>
        <dbReference type="ARBA" id="ARBA00022723"/>
    </source>
</evidence>
<dbReference type="AlphaFoldDB" id="A0AAD7AX24"/>
<sequence>VFLLGERGDPFQESRPSWAVDGSFLVFRQLQAAVPEFNKFLTTTHSGAPIFLAPTADDPVLGADRTRNNDFNFFVESSESPIPPRDQIQPDAVPVQRSHSQDSPARGPRPIGRYKKLHHRQASRMARKTNINNGFVFLQQSWINNERFPFGKVDKALLRVGVLFGRLLPRPNPIAYGVGFSRAVPSGSHFAPAGVTAQ</sequence>
<dbReference type="PROSITE" id="PS51404">
    <property type="entry name" value="DYP_PEROXIDASE"/>
    <property type="match status" value="1"/>
</dbReference>
<protein>
    <submittedName>
        <fullName evidence="7">Uncharacterized protein</fullName>
    </submittedName>
</protein>
<keyword evidence="5" id="KW-0408">Iron</keyword>
<name>A0AAD7AX24_MYCRO</name>
<feature type="non-terminal residue" evidence="7">
    <location>
        <position position="1"/>
    </location>
</feature>
<evidence type="ECO:0000256" key="1">
    <source>
        <dbReference type="ARBA" id="ARBA00001970"/>
    </source>
</evidence>
<dbReference type="EMBL" id="JARKIE010001578">
    <property type="protein sequence ID" value="KAJ7601434.1"/>
    <property type="molecule type" value="Genomic_DNA"/>
</dbReference>
<evidence type="ECO:0000256" key="6">
    <source>
        <dbReference type="SAM" id="MobiDB-lite"/>
    </source>
</evidence>
<accession>A0AAD7AX24</accession>
<reference evidence="7" key="1">
    <citation type="submission" date="2023-03" db="EMBL/GenBank/DDBJ databases">
        <title>Massive genome expansion in bonnet fungi (Mycena s.s.) driven by repeated elements and novel gene families across ecological guilds.</title>
        <authorList>
            <consortium name="Lawrence Berkeley National Laboratory"/>
            <person name="Harder C.B."/>
            <person name="Miyauchi S."/>
            <person name="Viragh M."/>
            <person name="Kuo A."/>
            <person name="Thoen E."/>
            <person name="Andreopoulos B."/>
            <person name="Lu D."/>
            <person name="Skrede I."/>
            <person name="Drula E."/>
            <person name="Henrissat B."/>
            <person name="Morin E."/>
            <person name="Kohler A."/>
            <person name="Barry K."/>
            <person name="LaButti K."/>
            <person name="Morin E."/>
            <person name="Salamov A."/>
            <person name="Lipzen A."/>
            <person name="Mereny Z."/>
            <person name="Hegedus B."/>
            <person name="Baldrian P."/>
            <person name="Stursova M."/>
            <person name="Weitz H."/>
            <person name="Taylor A."/>
            <person name="Grigoriev I.V."/>
            <person name="Nagy L.G."/>
            <person name="Martin F."/>
            <person name="Kauserud H."/>
        </authorList>
    </citation>
    <scope>NUCLEOTIDE SEQUENCE</scope>
    <source>
        <strain evidence="7">CBHHK067</strain>
    </source>
</reference>
<organism evidence="7 8">
    <name type="scientific">Mycena rosella</name>
    <name type="common">Pink bonnet</name>
    <name type="synonym">Agaricus rosellus</name>
    <dbReference type="NCBI Taxonomy" id="1033263"/>
    <lineage>
        <taxon>Eukaryota</taxon>
        <taxon>Fungi</taxon>
        <taxon>Dikarya</taxon>
        <taxon>Basidiomycota</taxon>
        <taxon>Agaricomycotina</taxon>
        <taxon>Agaricomycetes</taxon>
        <taxon>Agaricomycetidae</taxon>
        <taxon>Agaricales</taxon>
        <taxon>Marasmiineae</taxon>
        <taxon>Mycenaceae</taxon>
        <taxon>Mycena</taxon>
    </lineage>
</organism>
<keyword evidence="2" id="KW-0575">Peroxidase</keyword>
<proteinExistence type="predicted"/>
<comment type="cofactor">
    <cofactor evidence="1">
        <name>heme b</name>
        <dbReference type="ChEBI" id="CHEBI:60344"/>
    </cofactor>
</comment>
<keyword evidence="3" id="KW-0479">Metal-binding</keyword>
<evidence type="ECO:0000313" key="7">
    <source>
        <dbReference type="EMBL" id="KAJ7601434.1"/>
    </source>
</evidence>
<dbReference type="GO" id="GO:0046872">
    <property type="term" value="F:metal ion binding"/>
    <property type="evidence" value="ECO:0007669"/>
    <property type="project" value="UniProtKB-KW"/>
</dbReference>
<gene>
    <name evidence="7" type="ORF">B0H17DRAFT_1155301</name>
</gene>
<dbReference type="GO" id="GO:0004601">
    <property type="term" value="F:peroxidase activity"/>
    <property type="evidence" value="ECO:0007669"/>
    <property type="project" value="UniProtKB-KW"/>
</dbReference>
<dbReference type="GO" id="GO:0020037">
    <property type="term" value="F:heme binding"/>
    <property type="evidence" value="ECO:0007669"/>
    <property type="project" value="InterPro"/>
</dbReference>
<dbReference type="SUPFAM" id="SSF54909">
    <property type="entry name" value="Dimeric alpha+beta barrel"/>
    <property type="match status" value="1"/>
</dbReference>
<comment type="caution">
    <text evidence="7">The sequence shown here is derived from an EMBL/GenBank/DDBJ whole genome shotgun (WGS) entry which is preliminary data.</text>
</comment>